<accession>A0A5B2W1B0</accession>
<proteinExistence type="predicted"/>
<dbReference type="AlphaFoldDB" id="A0A5B2W1B0"/>
<evidence type="ECO:0000313" key="2">
    <source>
        <dbReference type="Proteomes" id="UP000324611"/>
    </source>
</evidence>
<evidence type="ECO:0000313" key="1">
    <source>
        <dbReference type="EMBL" id="KAA2244560.1"/>
    </source>
</evidence>
<reference evidence="1 2" key="2">
    <citation type="submission" date="2019-09" db="EMBL/GenBank/DDBJ databases">
        <authorList>
            <person name="Jin C."/>
        </authorList>
    </citation>
    <scope>NUCLEOTIDE SEQUENCE [LARGE SCALE GENOMIC DNA]</scope>
    <source>
        <strain evidence="1 2">BN140078</strain>
    </source>
</reference>
<sequence>MAIRERNNLKNWFQTGKYPTQDQFWDWLDSFVHKTEDKLDIDSMTGLRSLVDSKADQESYLILYQQVQAMTASRAKIVRPDVLSPLSDDQLNAQYPAALPGAQVICPLITGGGELYEKFDQEGNRWFRLYMTKGIVSNPGAMAAFEIDYFV</sequence>
<gene>
    <name evidence="1" type="ORF">F0L74_00870</name>
</gene>
<dbReference type="RefSeq" id="WP_149835958.1">
    <property type="nucleotide sequence ID" value="NZ_VUOC01000001.1"/>
</dbReference>
<protein>
    <submittedName>
        <fullName evidence="1">Uncharacterized protein</fullName>
    </submittedName>
</protein>
<keyword evidence="2" id="KW-1185">Reference proteome</keyword>
<dbReference type="Proteomes" id="UP000324611">
    <property type="component" value="Unassembled WGS sequence"/>
</dbReference>
<organism evidence="1 2">
    <name type="scientific">Chitinophaga agrisoli</name>
    <dbReference type="NCBI Taxonomy" id="2607653"/>
    <lineage>
        <taxon>Bacteria</taxon>
        <taxon>Pseudomonadati</taxon>
        <taxon>Bacteroidota</taxon>
        <taxon>Chitinophagia</taxon>
        <taxon>Chitinophagales</taxon>
        <taxon>Chitinophagaceae</taxon>
        <taxon>Chitinophaga</taxon>
    </lineage>
</organism>
<reference evidence="1 2" key="1">
    <citation type="submission" date="2019-09" db="EMBL/GenBank/DDBJ databases">
        <title>Chitinophaga ginsengihumi sp. nov., isolated from soil of ginseng rhizosphere.</title>
        <authorList>
            <person name="Lee J."/>
        </authorList>
    </citation>
    <scope>NUCLEOTIDE SEQUENCE [LARGE SCALE GENOMIC DNA]</scope>
    <source>
        <strain evidence="1 2">BN140078</strain>
    </source>
</reference>
<name>A0A5B2W1B0_9BACT</name>
<comment type="caution">
    <text evidence="1">The sequence shown here is derived from an EMBL/GenBank/DDBJ whole genome shotgun (WGS) entry which is preliminary data.</text>
</comment>
<dbReference type="EMBL" id="VUOC01000001">
    <property type="protein sequence ID" value="KAA2244560.1"/>
    <property type="molecule type" value="Genomic_DNA"/>
</dbReference>